<name>A0A5R9BAI8_9MICC</name>
<comment type="caution">
    <text evidence="2">The sequence shown here is derived from an EMBL/GenBank/DDBJ whole genome shotgun (WGS) entry which is preliminary data.</text>
</comment>
<dbReference type="Proteomes" id="UP000310458">
    <property type="component" value="Unassembled WGS sequence"/>
</dbReference>
<gene>
    <name evidence="2" type="ORF">FEF26_08460</name>
</gene>
<evidence type="ECO:0000313" key="2">
    <source>
        <dbReference type="EMBL" id="TLP97002.1"/>
    </source>
</evidence>
<evidence type="ECO:0000259" key="1">
    <source>
        <dbReference type="Pfam" id="PF08818"/>
    </source>
</evidence>
<accession>A0A5R9BAI8</accession>
<keyword evidence="3" id="KW-1185">Reference proteome</keyword>
<proteinExistence type="predicted"/>
<dbReference type="EMBL" id="VAVZ01000020">
    <property type="protein sequence ID" value="TLP97002.1"/>
    <property type="molecule type" value="Genomic_DNA"/>
</dbReference>
<evidence type="ECO:0000313" key="3">
    <source>
        <dbReference type="Proteomes" id="UP000310458"/>
    </source>
</evidence>
<dbReference type="OrthoDB" id="5951444at2"/>
<dbReference type="Pfam" id="PF08818">
    <property type="entry name" value="DUF1801"/>
    <property type="match status" value="1"/>
</dbReference>
<dbReference type="InterPro" id="IPR014922">
    <property type="entry name" value="YdhG-like"/>
</dbReference>
<dbReference type="SUPFAM" id="SSF159888">
    <property type="entry name" value="YdhG-like"/>
    <property type="match status" value="1"/>
</dbReference>
<sequence>MSTTFGSVAGIGRPARDALQQAGYLNLESLHGVEYATLASLHGLGRRSLERLRAALVERGMGLAGHVPEPEARRSVITEGHTGKNAIDLKTAPSDQTPSDFVEGLDTARRVVHGRLLLEIFTRVTGEQPVMWGPTMIGYGQAHYRYATGREGDTFRLGFSPRKAKISLYGLTGSPRSAELSARLGKHSTGAACLYINTPEDIDLAVLEEMIRDAWEADLTPHC</sequence>
<dbReference type="RefSeq" id="WP_138253103.1">
    <property type="nucleotide sequence ID" value="NZ_VAVZ01000020.1"/>
</dbReference>
<organism evidence="2 3">
    <name type="scientific">Nesterenkonia salmonea</name>
    <dbReference type="NCBI Taxonomy" id="1804987"/>
    <lineage>
        <taxon>Bacteria</taxon>
        <taxon>Bacillati</taxon>
        <taxon>Actinomycetota</taxon>
        <taxon>Actinomycetes</taxon>
        <taxon>Micrococcales</taxon>
        <taxon>Micrococcaceae</taxon>
        <taxon>Nesterenkonia</taxon>
    </lineage>
</organism>
<protein>
    <submittedName>
        <fullName evidence="2">Helix-hairpin-helix domain-containing protein</fullName>
    </submittedName>
</protein>
<dbReference type="AlphaFoldDB" id="A0A5R9BAI8"/>
<dbReference type="SUPFAM" id="SSF47789">
    <property type="entry name" value="C-terminal domain of RNA polymerase alpha subunit"/>
    <property type="match status" value="1"/>
</dbReference>
<feature type="domain" description="YdhG-like" evidence="1">
    <location>
        <begin position="117"/>
        <end position="214"/>
    </location>
</feature>
<reference evidence="2 3" key="1">
    <citation type="submission" date="2019-05" db="EMBL/GenBank/DDBJ databases">
        <title>Nesterenkonia sp. GY074 isolated from the Southern Atlantic Ocean.</title>
        <authorList>
            <person name="Zhang G."/>
        </authorList>
    </citation>
    <scope>NUCLEOTIDE SEQUENCE [LARGE SCALE GENOMIC DNA]</scope>
    <source>
        <strain evidence="2 3">GY074</strain>
    </source>
</reference>